<dbReference type="EMBL" id="JBHTKA010000001">
    <property type="protein sequence ID" value="MFD0998784.1"/>
    <property type="molecule type" value="Genomic_DNA"/>
</dbReference>
<evidence type="ECO:0000256" key="9">
    <source>
        <dbReference type="SAM" id="SignalP"/>
    </source>
</evidence>
<keyword evidence="9" id="KW-0732">Signal</keyword>
<feature type="region of interest" description="Disordered" evidence="8">
    <location>
        <begin position="194"/>
        <end position="217"/>
    </location>
</feature>
<dbReference type="Gene3D" id="2.60.40.1120">
    <property type="entry name" value="Carboxypeptidase-like, regulatory domain"/>
    <property type="match status" value="1"/>
</dbReference>
<evidence type="ECO:0000256" key="2">
    <source>
        <dbReference type="ARBA" id="ARBA00022448"/>
    </source>
</evidence>
<dbReference type="InterPro" id="IPR008969">
    <property type="entry name" value="CarboxyPept-like_regulatory"/>
</dbReference>
<evidence type="ECO:0000256" key="6">
    <source>
        <dbReference type="ARBA" id="ARBA00023237"/>
    </source>
</evidence>
<dbReference type="InterPro" id="IPR012910">
    <property type="entry name" value="Plug_dom"/>
</dbReference>
<proteinExistence type="inferred from homology"/>
<dbReference type="Pfam" id="PF07715">
    <property type="entry name" value="Plug"/>
    <property type="match status" value="1"/>
</dbReference>
<reference evidence="12" key="1">
    <citation type="journal article" date="2019" name="Int. J. Syst. Evol. Microbiol.">
        <title>The Global Catalogue of Microorganisms (GCM) 10K type strain sequencing project: providing services to taxonomists for standard genome sequencing and annotation.</title>
        <authorList>
            <consortium name="The Broad Institute Genomics Platform"/>
            <consortium name="The Broad Institute Genome Sequencing Center for Infectious Disease"/>
            <person name="Wu L."/>
            <person name="Ma J."/>
        </authorList>
    </citation>
    <scope>NUCLEOTIDE SEQUENCE [LARGE SCALE GENOMIC DNA]</scope>
    <source>
        <strain evidence="12">CCUG 58938</strain>
    </source>
</reference>
<dbReference type="Pfam" id="PF13715">
    <property type="entry name" value="CarbopepD_reg_2"/>
    <property type="match status" value="1"/>
</dbReference>
<evidence type="ECO:0000313" key="11">
    <source>
        <dbReference type="EMBL" id="MFD0998784.1"/>
    </source>
</evidence>
<dbReference type="Gene3D" id="2.170.130.10">
    <property type="entry name" value="TonB-dependent receptor, plug domain"/>
    <property type="match status" value="1"/>
</dbReference>
<evidence type="ECO:0000256" key="4">
    <source>
        <dbReference type="ARBA" id="ARBA00022692"/>
    </source>
</evidence>
<gene>
    <name evidence="11" type="ORF">ACFQ21_05675</name>
</gene>
<keyword evidence="6 7" id="KW-0998">Cell outer membrane</keyword>
<feature type="domain" description="TonB-dependent receptor plug" evidence="10">
    <location>
        <begin position="118"/>
        <end position="251"/>
    </location>
</feature>
<accession>A0ABW3JZ24</accession>
<evidence type="ECO:0000256" key="3">
    <source>
        <dbReference type="ARBA" id="ARBA00022452"/>
    </source>
</evidence>
<evidence type="ECO:0000256" key="5">
    <source>
        <dbReference type="ARBA" id="ARBA00023136"/>
    </source>
</evidence>
<comment type="subcellular location">
    <subcellularLocation>
        <location evidence="1 7">Cell outer membrane</location>
        <topology evidence="1 7">Multi-pass membrane protein</topology>
    </subcellularLocation>
</comment>
<dbReference type="SUPFAM" id="SSF56935">
    <property type="entry name" value="Porins"/>
    <property type="match status" value="1"/>
</dbReference>
<evidence type="ECO:0000313" key="12">
    <source>
        <dbReference type="Proteomes" id="UP001597112"/>
    </source>
</evidence>
<evidence type="ECO:0000256" key="1">
    <source>
        <dbReference type="ARBA" id="ARBA00004571"/>
    </source>
</evidence>
<dbReference type="RefSeq" id="WP_377576046.1">
    <property type="nucleotide sequence ID" value="NZ_JBHTKA010000001.1"/>
</dbReference>
<dbReference type="SUPFAM" id="SSF49464">
    <property type="entry name" value="Carboxypeptidase regulatory domain-like"/>
    <property type="match status" value="1"/>
</dbReference>
<comment type="caution">
    <text evidence="11">The sequence shown here is derived from an EMBL/GenBank/DDBJ whole genome shotgun (WGS) entry which is preliminary data.</text>
</comment>
<dbReference type="InterPro" id="IPR036942">
    <property type="entry name" value="Beta-barrel_TonB_sf"/>
</dbReference>
<name>A0ABW3JZ24_9BACT</name>
<keyword evidence="4 7" id="KW-0812">Transmembrane</keyword>
<feature type="compositionally biased region" description="Low complexity" evidence="8">
    <location>
        <begin position="197"/>
        <end position="209"/>
    </location>
</feature>
<dbReference type="InterPro" id="IPR023996">
    <property type="entry name" value="TonB-dep_OMP_SusC/RagA"/>
</dbReference>
<sequence length="1063" mass="116163">MKKQLLVILGVALAFLCFEVRAQNRTVSGKLTSAEDGSGLPGVNVLVKGTTIGTVSDAEGKYTLSVPPEGSVLVFSFIGLRTQEVEIGDRSSVDVQLSQDIQQLSEVVVTALNIPREKKSLGYSVQQVDGSAVSDVKTNNFVNSLSGKIAGIAVNGSPGAIGGSTQIIIRGIKSITGDNRPLYVVDGTPIDNSNFNGAPKSSGGSSPEAGAGGTDFGDAVADINPNDIASITVLKGANAAALYGSRAANGVIMITTKSGKGRKGIGVDISSSVEISKVAVLPKYQNEYGGGYEQEFELYNGQPIVNYAADESWGPRMDGQLVREWFSWFPDDPDYGKLTPFSPHADNVKDFYETGVALNNSIALSGGSDQTSFRIGYTNYNATGTFPNDELKKNNISVNLTSNLTKKLTISTHVNYAHFLHTGIPTSGYSDAMGNTNNSTSFNQWFQRQLDMEKLRQYKTPTGEQRSWNISSPTNMHPLYWNNPFWEVYESPTNQARERVFGDISLKYEIAKGLNIQGWARTDFYTDRRERRQATGSLDQPYYDEDVREVRDNNFELHLTYSKDLSKDFSLNVLAATNVRKRKYYINYGRTSGGLSSPNYFNLNASVDRPIINDVYQEKEVQSVYGQVSLGYKGLAYLDATIRNDWSSVLPKKNWAYTYPSVTGTLVFSELLPAQEIVSLGKVRASWAQVGNDTDPYRIATTYTGETAFGSYPTYSVANALNNPDLKAELSTTVEFGVEMSFLQNRVGFDFTYYDIKTTDQIINLDVSAASRYSSAWVNAGELSNKGFEVMLYGTPIKSASGFTWDITANWARNRNKVEKLYGDLNNLIINSYSVTTNARVGESYGTFVLIGYKYDDNGNRVVTPAGAFVQNPNQVFGSYLPDWTGGVTNTFSYKGFSLGATIDIRHGGNVYSTTNRYGQYSGLLDVTAGLNDKGNPKRDPVAEGGGVHVTGVTAAGETFDDYVEAVDYFANQSTIRENYLYDASFVKLREAKLTYSLPGTITSKTPFTGISVGIYGRNLAILHKNTPNIDPETALGSGSIQGYENGQHPSTRVIGFNLNLKL</sequence>
<dbReference type="PROSITE" id="PS52016">
    <property type="entry name" value="TONB_DEPENDENT_REC_3"/>
    <property type="match status" value="1"/>
</dbReference>
<feature type="chain" id="PRO_5047030035" evidence="9">
    <location>
        <begin position="23"/>
        <end position="1063"/>
    </location>
</feature>
<feature type="signal peptide" evidence="9">
    <location>
        <begin position="1"/>
        <end position="22"/>
    </location>
</feature>
<dbReference type="NCBIfam" id="TIGR04056">
    <property type="entry name" value="OMP_RagA_SusC"/>
    <property type="match status" value="1"/>
</dbReference>
<dbReference type="NCBIfam" id="TIGR04057">
    <property type="entry name" value="SusC_RagA_signa"/>
    <property type="match status" value="1"/>
</dbReference>
<dbReference type="Gene3D" id="2.40.170.20">
    <property type="entry name" value="TonB-dependent receptor, beta-barrel domain"/>
    <property type="match status" value="1"/>
</dbReference>
<comment type="similarity">
    <text evidence="7">Belongs to the TonB-dependent receptor family.</text>
</comment>
<dbReference type="Proteomes" id="UP001597112">
    <property type="component" value="Unassembled WGS sequence"/>
</dbReference>
<evidence type="ECO:0000259" key="10">
    <source>
        <dbReference type="Pfam" id="PF07715"/>
    </source>
</evidence>
<dbReference type="InterPro" id="IPR039426">
    <property type="entry name" value="TonB-dep_rcpt-like"/>
</dbReference>
<evidence type="ECO:0000256" key="8">
    <source>
        <dbReference type="SAM" id="MobiDB-lite"/>
    </source>
</evidence>
<keyword evidence="3 7" id="KW-1134">Transmembrane beta strand</keyword>
<dbReference type="InterPro" id="IPR037066">
    <property type="entry name" value="Plug_dom_sf"/>
</dbReference>
<protein>
    <submittedName>
        <fullName evidence="11">SusC/RagA family TonB-linked outer membrane protein</fullName>
    </submittedName>
</protein>
<evidence type="ECO:0000256" key="7">
    <source>
        <dbReference type="PROSITE-ProRule" id="PRU01360"/>
    </source>
</evidence>
<keyword evidence="5 7" id="KW-0472">Membrane</keyword>
<keyword evidence="12" id="KW-1185">Reference proteome</keyword>
<dbReference type="InterPro" id="IPR023997">
    <property type="entry name" value="TonB-dep_OMP_SusC/RagA_CS"/>
</dbReference>
<keyword evidence="2 7" id="KW-0813">Transport</keyword>
<organism evidence="11 12">
    <name type="scientific">Ohtaekwangia kribbensis</name>
    <dbReference type="NCBI Taxonomy" id="688913"/>
    <lineage>
        <taxon>Bacteria</taxon>
        <taxon>Pseudomonadati</taxon>
        <taxon>Bacteroidota</taxon>
        <taxon>Cytophagia</taxon>
        <taxon>Cytophagales</taxon>
        <taxon>Fulvivirgaceae</taxon>
        <taxon>Ohtaekwangia</taxon>
    </lineage>
</organism>